<evidence type="ECO:0000259" key="3">
    <source>
        <dbReference type="Pfam" id="PF10106"/>
    </source>
</evidence>
<keyword evidence="6" id="KW-1185">Reference proteome</keyword>
<evidence type="ECO:0000259" key="2">
    <source>
        <dbReference type="Pfam" id="PF04717"/>
    </source>
</evidence>
<dbReference type="SUPFAM" id="SSF69255">
    <property type="entry name" value="gp5 N-terminal domain-like"/>
    <property type="match status" value="1"/>
</dbReference>
<evidence type="ECO:0000259" key="4">
    <source>
        <dbReference type="Pfam" id="PF13296"/>
    </source>
</evidence>
<feature type="compositionally biased region" description="Basic and acidic residues" evidence="1">
    <location>
        <begin position="287"/>
        <end position="299"/>
    </location>
</feature>
<organism evidence="5 6">
    <name type="scientific">Ideonella lacteola</name>
    <dbReference type="NCBI Taxonomy" id="2984193"/>
    <lineage>
        <taxon>Bacteria</taxon>
        <taxon>Pseudomonadati</taxon>
        <taxon>Pseudomonadota</taxon>
        <taxon>Betaproteobacteria</taxon>
        <taxon>Burkholderiales</taxon>
        <taxon>Sphaerotilaceae</taxon>
        <taxon>Ideonella</taxon>
    </lineage>
</organism>
<accession>A0ABU9BRE4</accession>
<feature type="domain" description="Gp5/Type VI secretion system Vgr protein OB-fold" evidence="2">
    <location>
        <begin position="473"/>
        <end position="522"/>
    </location>
</feature>
<dbReference type="Gene3D" id="2.40.50.230">
    <property type="entry name" value="Gp5 N-terminal domain"/>
    <property type="match status" value="1"/>
</dbReference>
<dbReference type="Pfam" id="PF05954">
    <property type="entry name" value="Phage_GPD"/>
    <property type="match status" value="1"/>
</dbReference>
<dbReference type="InterPro" id="IPR006531">
    <property type="entry name" value="Gp5/Vgr_OB"/>
</dbReference>
<dbReference type="NCBIfam" id="TIGR01646">
    <property type="entry name" value="vgr_GE"/>
    <property type="match status" value="1"/>
</dbReference>
<proteinExistence type="predicted"/>
<dbReference type="InterPro" id="IPR018769">
    <property type="entry name" value="VgrG2_DUF2345"/>
</dbReference>
<comment type="caution">
    <text evidence="5">The sequence shown here is derived from an EMBL/GenBank/DDBJ whole genome shotgun (WGS) entry which is preliminary data.</text>
</comment>
<dbReference type="Proteomes" id="UP001371218">
    <property type="component" value="Unassembled WGS sequence"/>
</dbReference>
<evidence type="ECO:0000256" key="1">
    <source>
        <dbReference type="SAM" id="MobiDB-lite"/>
    </source>
</evidence>
<evidence type="ECO:0000313" key="6">
    <source>
        <dbReference type="Proteomes" id="UP001371218"/>
    </source>
</evidence>
<dbReference type="Pfam" id="PF04717">
    <property type="entry name" value="Phage_base_V"/>
    <property type="match status" value="1"/>
</dbReference>
<dbReference type="SUPFAM" id="SSF69279">
    <property type="entry name" value="Phage tail proteins"/>
    <property type="match status" value="2"/>
</dbReference>
<feature type="domain" description="Putative type VI secretion system Rhs element associated Vgr" evidence="4">
    <location>
        <begin position="561"/>
        <end position="667"/>
    </location>
</feature>
<evidence type="ECO:0000313" key="5">
    <source>
        <dbReference type="EMBL" id="MEK8032530.1"/>
    </source>
</evidence>
<dbReference type="EMBL" id="JBBUTG010000011">
    <property type="protein sequence ID" value="MEK8032530.1"/>
    <property type="molecule type" value="Genomic_DNA"/>
</dbReference>
<reference evidence="5 6" key="1">
    <citation type="submission" date="2024-04" db="EMBL/GenBank/DDBJ databases">
        <title>Novel species of the genus Ideonella isolated from streams.</title>
        <authorList>
            <person name="Lu H."/>
        </authorList>
    </citation>
    <scope>NUCLEOTIDE SEQUENCE [LARGE SCALE GENOMIC DNA]</scope>
    <source>
        <strain evidence="5 6">DXS29W</strain>
    </source>
</reference>
<dbReference type="RefSeq" id="WP_341426952.1">
    <property type="nucleotide sequence ID" value="NZ_JBBUTG010000011.1"/>
</dbReference>
<dbReference type="Pfam" id="PF13296">
    <property type="entry name" value="T6SS_Vgr"/>
    <property type="match status" value="1"/>
</dbReference>
<name>A0ABU9BRE4_9BURK</name>
<dbReference type="InterPro" id="IPR028244">
    <property type="entry name" value="T6SS_Rhs_Vgr_dom"/>
</dbReference>
<feature type="region of interest" description="Disordered" evidence="1">
    <location>
        <begin position="281"/>
        <end position="308"/>
    </location>
</feature>
<dbReference type="InterPro" id="IPR006533">
    <property type="entry name" value="T6SS_Vgr_RhsGE"/>
</dbReference>
<sequence length="967" mass="102141">MSAQSVLRAIEAALQSLSPESLIAEHERLLQLRTALPATWLVPHTLHVREELSRPFELSLEVLSTSAFVDTSALLGEQISVRLRQEDGSYRAWHAYVVAAQQAGSDGGLAGYRLVCRPWLSELGERQNSHLYQDKTALQIVEEVLAEYPHANWRVDVSPNTAAAMRVRAQCLQHRQTDLAFVDRLLAEEGLVFHFEHPDDQFDTGSAAEAQARHVMVITDGASQRLTLRPVRFTQPRPDLKQPAPTGTVSHLLRQTQAPLASATVGHWDAAALHGQVGVSGAGVQPEHYDGSARPHDSAEQAQRSADQALAASELSSLRYFGSGNARHLAAGAQLVITDHPYGAGPTAALGMSEPLTLTLLSVEHWATNHLGLIGQSGDAWKPELGAGEYRHQFEAVPADRPVVPPLPERSLAPLMLPATVVGLEQSLLTTERNLRVKVQFDFQRGERPNRAGLAYTPAVGNGEPATGNAPGNQQSGAWLRMLVPVGGSDWGWVLPPRIGTEVAVCFAQGDIDQPVIVGSSYGEPVPPPFSAGVDSGVNHPGTISGLCSQALDNSGGSQPGSQWVHDDASGQLRLRIHNAQWGSELGLGHLIQQGLNSAQRGSWRGSGFEALTQGWAAVRAGQGLLASTQARPGTYGSAQGSQMDAQESVAHLNAARDLGQRLSAAAGAVGAQGLVAHADDQAVQRSLKRMDPEQDGRHASGGEGGEPPTVPADDRVAPGQPVPALAEPLVVLDSASALLGASGASTQVYAGQGLSLVTQGDMHQTAAHTYAQVSGQGASLYAHEGGITAHAASGPVSIRAHTDALQLLVEQGATISSVNDEIRIYAKDKLTFGAADSGFELNGPDITFTTPGTYQEQGGTHAFLAGGAVAAAIRGLPQGSLDELENWLDLGLYGWMGEPLANVRYTLTLADGSKRSGTLDEAGYAHEAAVPPGGPHELVYENPPIEDDPSPFTIEDLAKSIDAFLT</sequence>
<dbReference type="Gene3D" id="2.30.110.50">
    <property type="match status" value="1"/>
</dbReference>
<dbReference type="Pfam" id="PF10106">
    <property type="entry name" value="DUF2345"/>
    <property type="match status" value="1"/>
</dbReference>
<feature type="compositionally biased region" description="Basic and acidic residues" evidence="1">
    <location>
        <begin position="686"/>
        <end position="701"/>
    </location>
</feature>
<dbReference type="Gene3D" id="4.10.220.110">
    <property type="match status" value="1"/>
</dbReference>
<feature type="region of interest" description="Disordered" evidence="1">
    <location>
        <begin position="686"/>
        <end position="722"/>
    </location>
</feature>
<gene>
    <name evidence="5" type="primary">vgrG</name>
    <name evidence="5" type="ORF">AACH06_17040</name>
</gene>
<dbReference type="InterPro" id="IPR037026">
    <property type="entry name" value="Vgr_OB-fold_dom_sf"/>
</dbReference>
<feature type="domain" description="DUF2345" evidence="3">
    <location>
        <begin position="720"/>
        <end position="864"/>
    </location>
</feature>
<dbReference type="Gene3D" id="3.55.50.10">
    <property type="entry name" value="Baseplate protein-like domains"/>
    <property type="match status" value="1"/>
</dbReference>
<protein>
    <submittedName>
        <fullName evidence="5">Type VI secretion system tip protein VgrG</fullName>
    </submittedName>
</protein>